<dbReference type="AlphaFoldDB" id="E7RW57"/>
<evidence type="ECO:0000259" key="1">
    <source>
        <dbReference type="Pfam" id="PF00881"/>
    </source>
</evidence>
<dbReference type="InterPro" id="IPR029479">
    <property type="entry name" value="Nitroreductase"/>
</dbReference>
<protein>
    <submittedName>
        <fullName evidence="2">Cob(II)yrinic acid a,c-diamide reductase</fullName>
        <ecNumber evidence="2">1.16.8.1</ecNumber>
    </submittedName>
</protein>
<organism evidence="2 3">
    <name type="scientific">Lautropia mirabilis ATCC 51599</name>
    <dbReference type="NCBI Taxonomy" id="887898"/>
    <lineage>
        <taxon>Bacteria</taxon>
        <taxon>Pseudomonadati</taxon>
        <taxon>Pseudomonadota</taxon>
        <taxon>Betaproteobacteria</taxon>
        <taxon>Burkholderiales</taxon>
        <taxon>Burkholderiaceae</taxon>
        <taxon>Lautropia</taxon>
    </lineage>
</organism>
<dbReference type="PANTHER" id="PTHR23026">
    <property type="entry name" value="NADPH NITROREDUCTASE"/>
    <property type="match status" value="1"/>
</dbReference>
<feature type="domain" description="Nitroreductase" evidence="1">
    <location>
        <begin position="15"/>
        <end position="181"/>
    </location>
</feature>
<dbReference type="InterPro" id="IPR012825">
    <property type="entry name" value="BluB"/>
</dbReference>
<evidence type="ECO:0000313" key="2">
    <source>
        <dbReference type="EMBL" id="EFV95540.1"/>
    </source>
</evidence>
<dbReference type="SUPFAM" id="SSF55469">
    <property type="entry name" value="FMN-dependent nitroreductase-like"/>
    <property type="match status" value="1"/>
</dbReference>
<dbReference type="HOGENOM" id="CLU_070764_3_0_4"/>
<dbReference type="EMBL" id="AEQP01000003">
    <property type="protein sequence ID" value="EFV95540.1"/>
    <property type="molecule type" value="Genomic_DNA"/>
</dbReference>
<gene>
    <name evidence="2" type="primary">bluB</name>
    <name evidence="2" type="ORF">HMPREF0551_1028</name>
</gene>
<dbReference type="NCBIfam" id="TIGR02476">
    <property type="entry name" value="BluB"/>
    <property type="match status" value="1"/>
</dbReference>
<dbReference type="Pfam" id="PF00881">
    <property type="entry name" value="Nitroreductase"/>
    <property type="match status" value="1"/>
</dbReference>
<name>E7RW57_9BURK</name>
<sequence length="208" mass="23408">MEFSDDERLSLQRLLRWRRDVRHFRTDPVPEALLDTLKEAMSLAPSVGNARPWRVLRVENAGLRQAVQALHDQANAQALAAQPDARKPKYQQLKLHGLEAAPLQLAVFTETAPAAGHGLGRHSMPQTLEQSTAMAIQNLNLAARAHGLGVGMLSILDPQAMEALFQTPATWRFSLYLCIGWPQFHDDQPLLHRQGWQENTQTAWQTRD</sequence>
<keyword evidence="3" id="KW-1185">Reference proteome</keyword>
<keyword evidence="2" id="KW-0560">Oxidoreductase</keyword>
<dbReference type="Gene3D" id="3.40.109.10">
    <property type="entry name" value="NADH Oxidase"/>
    <property type="match status" value="1"/>
</dbReference>
<dbReference type="GO" id="GO:0016491">
    <property type="term" value="F:oxidoreductase activity"/>
    <property type="evidence" value="ECO:0007669"/>
    <property type="project" value="UniProtKB-KW"/>
</dbReference>
<dbReference type="RefSeq" id="WP_005673241.1">
    <property type="nucleotide sequence ID" value="NZ_CP146288.1"/>
</dbReference>
<evidence type="ECO:0000313" key="3">
    <source>
        <dbReference type="Proteomes" id="UP000011021"/>
    </source>
</evidence>
<dbReference type="Proteomes" id="UP000011021">
    <property type="component" value="Unassembled WGS sequence"/>
</dbReference>
<dbReference type="InterPro" id="IPR000415">
    <property type="entry name" value="Nitroreductase-like"/>
</dbReference>
<dbReference type="eggNOG" id="COG0778">
    <property type="taxonomic scope" value="Bacteria"/>
</dbReference>
<dbReference type="STRING" id="887898.HMPREF0551_1028"/>
<comment type="caution">
    <text evidence="2">The sequence shown here is derived from an EMBL/GenBank/DDBJ whole genome shotgun (WGS) entry which is preliminary data.</text>
</comment>
<proteinExistence type="predicted"/>
<dbReference type="PANTHER" id="PTHR23026:SF123">
    <property type="entry name" value="NAD(P)H NITROREDUCTASE RV3131-RELATED"/>
    <property type="match status" value="1"/>
</dbReference>
<accession>E7RW57</accession>
<dbReference type="EC" id="1.16.8.1" evidence="2"/>
<reference evidence="2 3" key="1">
    <citation type="submission" date="2010-12" db="EMBL/GenBank/DDBJ databases">
        <authorList>
            <person name="Muzny D."/>
            <person name="Qin X."/>
            <person name="Deng J."/>
            <person name="Jiang H."/>
            <person name="Liu Y."/>
            <person name="Qu J."/>
            <person name="Song X.-Z."/>
            <person name="Zhang L."/>
            <person name="Thornton R."/>
            <person name="Coyle M."/>
            <person name="Francisco L."/>
            <person name="Jackson L."/>
            <person name="Javaid M."/>
            <person name="Korchina V."/>
            <person name="Kovar C."/>
            <person name="Mata R."/>
            <person name="Mathew T."/>
            <person name="Ngo R."/>
            <person name="Nguyen L."/>
            <person name="Nguyen N."/>
            <person name="Okwuonu G."/>
            <person name="Ongeri F."/>
            <person name="Pham C."/>
            <person name="Simmons D."/>
            <person name="Wilczek-Boney K."/>
            <person name="Hale W."/>
            <person name="Jakkamsetti A."/>
            <person name="Pham P."/>
            <person name="Ruth R."/>
            <person name="San Lucas F."/>
            <person name="Warren J."/>
            <person name="Zhang J."/>
            <person name="Zhao Z."/>
            <person name="Zhou C."/>
            <person name="Zhu D."/>
            <person name="Lee S."/>
            <person name="Bess C."/>
            <person name="Blankenburg K."/>
            <person name="Forbes L."/>
            <person name="Fu Q."/>
            <person name="Gubbala S."/>
            <person name="Hirani K."/>
            <person name="Jayaseelan J.C."/>
            <person name="Lara F."/>
            <person name="Munidasa M."/>
            <person name="Palculict T."/>
            <person name="Patil S."/>
            <person name="Pu L.-L."/>
            <person name="Saada N."/>
            <person name="Tang L."/>
            <person name="Weissenberger G."/>
            <person name="Zhu Y."/>
            <person name="Hemphill L."/>
            <person name="Shang Y."/>
            <person name="Youmans B."/>
            <person name="Ayvaz T."/>
            <person name="Ross M."/>
            <person name="Santibanez J."/>
            <person name="Aqrawi P."/>
            <person name="Gross S."/>
            <person name="Joshi V."/>
            <person name="Fowler G."/>
            <person name="Nazareth L."/>
            <person name="Reid J."/>
            <person name="Worley K."/>
            <person name="Petrosino J."/>
            <person name="Highlander S."/>
            <person name="Gibbs R."/>
        </authorList>
    </citation>
    <scope>NUCLEOTIDE SEQUENCE [LARGE SCALE GENOMIC DNA]</scope>
    <source>
        <strain evidence="2 3">ATCC 51599</strain>
    </source>
</reference>
<dbReference type="InterPro" id="IPR050627">
    <property type="entry name" value="Nitroreductase/BluB"/>
</dbReference>